<dbReference type="FunFam" id="2.40.30.10:FF:000055">
    <property type="entry name" value="Siderophore-interacting family protein"/>
    <property type="match status" value="1"/>
</dbReference>
<evidence type="ECO:0000313" key="3">
    <source>
        <dbReference type="EMBL" id="KFC81779.1"/>
    </source>
</evidence>
<accession>A0A085GDI4</accession>
<evidence type="ECO:0000256" key="1">
    <source>
        <dbReference type="ARBA" id="ARBA00035644"/>
    </source>
</evidence>
<evidence type="ECO:0000259" key="2">
    <source>
        <dbReference type="PROSITE" id="PS51384"/>
    </source>
</evidence>
<keyword evidence="3" id="KW-0560">Oxidoreductase</keyword>
<dbReference type="CDD" id="cd06193">
    <property type="entry name" value="siderophore_interacting"/>
    <property type="match status" value="1"/>
</dbReference>
<dbReference type="EC" id="1.-.-.-" evidence="3"/>
<dbReference type="AlphaFoldDB" id="A0A085GDI4"/>
<dbReference type="Gene3D" id="2.40.30.10">
    <property type="entry name" value="Translation factors"/>
    <property type="match status" value="1"/>
</dbReference>
<evidence type="ECO:0000313" key="4">
    <source>
        <dbReference type="Proteomes" id="UP000028653"/>
    </source>
</evidence>
<dbReference type="EMBL" id="JMPI01000029">
    <property type="protein sequence ID" value="KFC81779.1"/>
    <property type="molecule type" value="Genomic_DNA"/>
</dbReference>
<dbReference type="Pfam" id="PF04954">
    <property type="entry name" value="SIP"/>
    <property type="match status" value="1"/>
</dbReference>
<protein>
    <submittedName>
        <fullName evidence="3">Iron-chelator utilization protein</fullName>
        <ecNumber evidence="3">1.-.-.-</ecNumber>
    </submittedName>
</protein>
<dbReference type="GO" id="GO:0016491">
    <property type="term" value="F:oxidoreductase activity"/>
    <property type="evidence" value="ECO:0007669"/>
    <property type="project" value="UniProtKB-KW"/>
</dbReference>
<feature type="domain" description="FAD-binding FR-type" evidence="2">
    <location>
        <begin position="17"/>
        <end position="139"/>
    </location>
</feature>
<dbReference type="Gene3D" id="3.40.50.80">
    <property type="entry name" value="Nucleotide-binding domain of ferredoxin-NADP reductase (FNR) module"/>
    <property type="match status" value="1"/>
</dbReference>
<dbReference type="PANTHER" id="PTHR30157">
    <property type="entry name" value="FERRIC REDUCTASE, NADPH-DEPENDENT"/>
    <property type="match status" value="1"/>
</dbReference>
<dbReference type="PROSITE" id="PS51384">
    <property type="entry name" value="FAD_FR"/>
    <property type="match status" value="1"/>
</dbReference>
<dbReference type="InterPro" id="IPR017927">
    <property type="entry name" value="FAD-bd_FR_type"/>
</dbReference>
<dbReference type="RefSeq" id="WP_034495467.1">
    <property type="nucleotide sequence ID" value="NZ_JMPI01000029.1"/>
</dbReference>
<sequence length="253" mass="28670">MTLQTKPNLPQRVKNELKFRELTVKNKETIAGCFHRIVFTSPELAGFSSQGFDDHVKVFFPPENGDFARPSVTDDGIVWGEGARPISRDYTPLHFDATRNELTLDFYIHDGGVASLWAETAQAGDTLLIGGPRGSLVIPVDYAFQLYVCDESGLPAVRRRLASLAQHISPRVLVNSHHPDTHDYLSEFEHAHIEWLDTESITRRISELEFPSSDYFIWITGEGRDVKQLSDELLENRGLDGDYVRAVAYWHNK</sequence>
<keyword evidence="4" id="KW-1185">Reference proteome</keyword>
<dbReference type="InterPro" id="IPR007037">
    <property type="entry name" value="SIP_rossman_dom"/>
</dbReference>
<comment type="caution">
    <text evidence="3">The sequence shown here is derived from an EMBL/GenBank/DDBJ whole genome shotgun (WGS) entry which is preliminary data.</text>
</comment>
<dbReference type="SUPFAM" id="SSF63380">
    <property type="entry name" value="Riboflavin synthase domain-like"/>
    <property type="match status" value="1"/>
</dbReference>
<dbReference type="Pfam" id="PF08021">
    <property type="entry name" value="FAD_binding_9"/>
    <property type="match status" value="1"/>
</dbReference>
<dbReference type="STRING" id="1006004.GBAG_1965"/>
<dbReference type="InterPro" id="IPR039261">
    <property type="entry name" value="FNR_nucleotide-bd"/>
</dbReference>
<dbReference type="PANTHER" id="PTHR30157:SF0">
    <property type="entry name" value="NADPH-DEPENDENT FERRIC-CHELATE REDUCTASE"/>
    <property type="match status" value="1"/>
</dbReference>
<dbReference type="InterPro" id="IPR013113">
    <property type="entry name" value="SIP_FAD-bd"/>
</dbReference>
<comment type="similarity">
    <text evidence="1">Belongs to the SIP oxidoreductase family.</text>
</comment>
<organism evidence="3 4">
    <name type="scientific">Buttiauxella agrestis ATCC 33320</name>
    <dbReference type="NCBI Taxonomy" id="1006004"/>
    <lineage>
        <taxon>Bacteria</taxon>
        <taxon>Pseudomonadati</taxon>
        <taxon>Pseudomonadota</taxon>
        <taxon>Gammaproteobacteria</taxon>
        <taxon>Enterobacterales</taxon>
        <taxon>Enterobacteriaceae</taxon>
        <taxon>Buttiauxella</taxon>
    </lineage>
</organism>
<dbReference type="InterPro" id="IPR017938">
    <property type="entry name" value="Riboflavin_synthase-like_b-brl"/>
</dbReference>
<dbReference type="Proteomes" id="UP000028653">
    <property type="component" value="Unassembled WGS sequence"/>
</dbReference>
<dbReference type="InterPro" id="IPR039374">
    <property type="entry name" value="SIP_fam"/>
</dbReference>
<gene>
    <name evidence="3" type="ORF">GBAG_1965</name>
</gene>
<proteinExistence type="inferred from homology"/>
<dbReference type="eggNOG" id="COG2375">
    <property type="taxonomic scope" value="Bacteria"/>
</dbReference>
<reference evidence="3 4" key="1">
    <citation type="submission" date="2014-05" db="EMBL/GenBank/DDBJ databases">
        <title>ATOL: Assembling a taxonomically balanced genome-scale reconstruction of the evolutionary history of the Enterobacteriaceae.</title>
        <authorList>
            <person name="Plunkett G.III."/>
            <person name="Neeno-Eckwall E.C."/>
            <person name="Glasner J.D."/>
            <person name="Perna N.T."/>
        </authorList>
    </citation>
    <scope>NUCLEOTIDE SEQUENCE [LARGE SCALE GENOMIC DNA]</scope>
    <source>
        <strain evidence="3 4">ATCC 33320</strain>
    </source>
</reference>
<name>A0A085GDI4_9ENTR</name>
<dbReference type="OrthoDB" id="9814826at2"/>